<organism evidence="6 7">
    <name type="scientific">Lysobacter auxotrophicus</name>
    <dbReference type="NCBI Taxonomy" id="2992573"/>
    <lineage>
        <taxon>Bacteria</taxon>
        <taxon>Pseudomonadati</taxon>
        <taxon>Pseudomonadota</taxon>
        <taxon>Gammaproteobacteria</taxon>
        <taxon>Lysobacterales</taxon>
        <taxon>Lysobacteraceae</taxon>
        <taxon>Lysobacter</taxon>
    </lineage>
</organism>
<dbReference type="Pfam" id="PF00691">
    <property type="entry name" value="OmpA"/>
    <property type="match status" value="1"/>
</dbReference>
<keyword evidence="7" id="KW-1185">Reference proteome</keyword>
<dbReference type="CDD" id="cd07185">
    <property type="entry name" value="OmpA_C-like"/>
    <property type="match status" value="1"/>
</dbReference>
<dbReference type="EMBL" id="AP027041">
    <property type="protein sequence ID" value="BDU17312.1"/>
    <property type="molecule type" value="Genomic_DNA"/>
</dbReference>
<proteinExistence type="predicted"/>
<reference evidence="6 7" key="1">
    <citation type="journal article" date="2023" name="Int. J. Syst. Evol. Microbiol.">
        <title>Physiological and genomic analyses of cobalamin (vitamin B12)-auxotrophy of Lysobacter auxotrophicus sp. nov., a methionine-auxotrophic chitinolytic bacterium isolated from chitin-treated soil.</title>
        <authorList>
            <person name="Saito A."/>
            <person name="Dohra H."/>
            <person name="Hamada M."/>
            <person name="Moriuchi R."/>
            <person name="Kotsuchibashi Y."/>
            <person name="Mori K."/>
        </authorList>
    </citation>
    <scope>NUCLEOTIDE SEQUENCE [LARGE SCALE GENOMIC DNA]</scope>
    <source>
        <strain evidence="6 7">5-21a</strain>
    </source>
</reference>
<dbReference type="PRINTS" id="PR01023">
    <property type="entry name" value="NAFLGMOTY"/>
</dbReference>
<evidence type="ECO:0000256" key="2">
    <source>
        <dbReference type="ARBA" id="ARBA00023136"/>
    </source>
</evidence>
<dbReference type="InterPro" id="IPR006665">
    <property type="entry name" value="OmpA-like"/>
</dbReference>
<feature type="domain" description="OmpA-like" evidence="5">
    <location>
        <begin position="36"/>
        <end position="160"/>
    </location>
</feature>
<accession>A0ABM8DFD1</accession>
<name>A0ABM8DFD1_9GAMM</name>
<evidence type="ECO:0000256" key="1">
    <source>
        <dbReference type="ARBA" id="ARBA00004442"/>
    </source>
</evidence>
<dbReference type="InterPro" id="IPR036737">
    <property type="entry name" value="OmpA-like_sf"/>
</dbReference>
<sequence>MRASQTLWNPAACADVLGGMPTQAQAVAAPANEPARVTQSFEVSADALFGFDSAKLSDTGAAALESRIMTALNKAEHVEALRVIGYTDRLGSASYNQALSERRALAVKSYLVSRGVPGEAIQAQGVGAADPVVNCPGAKSAKVVECLKPNRRVRIEVVAR</sequence>
<evidence type="ECO:0000256" key="4">
    <source>
        <dbReference type="PROSITE-ProRule" id="PRU00473"/>
    </source>
</evidence>
<evidence type="ECO:0000313" key="6">
    <source>
        <dbReference type="EMBL" id="BDU17312.1"/>
    </source>
</evidence>
<dbReference type="SUPFAM" id="SSF103088">
    <property type="entry name" value="OmpA-like"/>
    <property type="match status" value="1"/>
</dbReference>
<dbReference type="InterPro" id="IPR006664">
    <property type="entry name" value="OMP_bac"/>
</dbReference>
<evidence type="ECO:0000256" key="3">
    <source>
        <dbReference type="ARBA" id="ARBA00023237"/>
    </source>
</evidence>
<keyword evidence="2 4" id="KW-0472">Membrane</keyword>
<gene>
    <name evidence="6" type="ORF">LA521A_25130</name>
</gene>
<dbReference type="InterPro" id="IPR006690">
    <property type="entry name" value="OMPA-like_CS"/>
</dbReference>
<protein>
    <recommendedName>
        <fullName evidence="5">OmpA-like domain-containing protein</fullName>
    </recommendedName>
</protein>
<comment type="subcellular location">
    <subcellularLocation>
        <location evidence="1">Cell outer membrane</location>
    </subcellularLocation>
</comment>
<evidence type="ECO:0000313" key="7">
    <source>
        <dbReference type="Proteomes" id="UP001317822"/>
    </source>
</evidence>
<dbReference type="PANTHER" id="PTHR30329:SF21">
    <property type="entry name" value="LIPOPROTEIN YIAD-RELATED"/>
    <property type="match status" value="1"/>
</dbReference>
<dbReference type="PROSITE" id="PS01068">
    <property type="entry name" value="OMPA_1"/>
    <property type="match status" value="1"/>
</dbReference>
<dbReference type="Proteomes" id="UP001317822">
    <property type="component" value="Chromosome"/>
</dbReference>
<dbReference type="Gene3D" id="3.30.1330.60">
    <property type="entry name" value="OmpA-like domain"/>
    <property type="match status" value="1"/>
</dbReference>
<dbReference type="PRINTS" id="PR01021">
    <property type="entry name" value="OMPADOMAIN"/>
</dbReference>
<dbReference type="RefSeq" id="WP_281779254.1">
    <property type="nucleotide sequence ID" value="NZ_AP027041.1"/>
</dbReference>
<keyword evidence="3" id="KW-0998">Cell outer membrane</keyword>
<evidence type="ECO:0000259" key="5">
    <source>
        <dbReference type="PROSITE" id="PS51123"/>
    </source>
</evidence>
<dbReference type="InterPro" id="IPR050330">
    <property type="entry name" value="Bact_OuterMem_StrucFunc"/>
</dbReference>
<dbReference type="PROSITE" id="PS51123">
    <property type="entry name" value="OMPA_2"/>
    <property type="match status" value="1"/>
</dbReference>
<dbReference type="PANTHER" id="PTHR30329">
    <property type="entry name" value="STATOR ELEMENT OF FLAGELLAR MOTOR COMPLEX"/>
    <property type="match status" value="1"/>
</dbReference>